<feature type="compositionally biased region" description="Low complexity" evidence="1">
    <location>
        <begin position="796"/>
        <end position="814"/>
    </location>
</feature>
<organism evidence="2 3">
    <name type="scientific">Triplophysa tibetana</name>
    <dbReference type="NCBI Taxonomy" id="1572043"/>
    <lineage>
        <taxon>Eukaryota</taxon>
        <taxon>Metazoa</taxon>
        <taxon>Chordata</taxon>
        <taxon>Craniata</taxon>
        <taxon>Vertebrata</taxon>
        <taxon>Euteleostomi</taxon>
        <taxon>Actinopterygii</taxon>
        <taxon>Neopterygii</taxon>
        <taxon>Teleostei</taxon>
        <taxon>Ostariophysi</taxon>
        <taxon>Cypriniformes</taxon>
        <taxon>Nemacheilidae</taxon>
        <taxon>Triplophysa</taxon>
    </lineage>
</organism>
<dbReference type="AlphaFoldDB" id="A0A5A9NP25"/>
<comment type="caution">
    <text evidence="2">The sequence shown here is derived from an EMBL/GenBank/DDBJ whole genome shotgun (WGS) entry which is preliminary data.</text>
</comment>
<sequence>MLRVRSVDRLRREVGGVRGVRAALCLLWAEPVAWVQPHMRLVGGVNRVFQHRSHEASSVCVFELSAVLMFADPVELMLDSAAIPESGTAKVRSRPTVKHFMSNDSLQGFAVPTPKVPILPPFIEPTVNGTGSPRILQNGRKLSAYDMSERELFVPPPPISAPPSPPPSSKAQRPPSFIPPPPPSHGERDAFIDTASLQPPPMKPPKPPSHNGSDYNDELDLASLRPPSMAPPKPPSDTSSFRGSVYSLRGSVSSLRGSVSSLRGSVSGMDYEEIPDCPKFTPPPPPPSSVVKPPPVLPKTQKMPPLKPTRMSSIPNIDVQSRSPTPPLASTLAPSSFNPHNTAKIYHMPKGTVLTGQVDREKRVQSILLLEDSTGNPVGVQVNGNSGGSLKEVQSVPPVKPARRGSNAAQLENVIPDRFQIQAPSQPTKQEATINPEPEATTPMHFSPKIEKKPYDSQVRTHVDIPGRSQRYSPILNHRHLKTRGLESSGKKSETSNSPLAMLMASKEREKQKNNLSRQNSSSYEHQTSSIQPNVEKANSFTVLPRDLSERASEEFKPTINTQPVVPLSTKVDVPNGPYSKSVLSSTPRLIPTPMNSSAGVKHIPSRDEENGEEMLFIPPPPEFANFDPEDEPSAPPPAHPAPAHPAPAPPLQSTPPSFKPPIPPPVTNGPVITPKPKPPTCPPKAPCLPPAILPKPPVQIKYAPPPVQAPLPATASQTTLLSILQRKMLEMDPKFSAVKEADFNDDWNSPLSDEEGTAPFVVSKPLQTRSTAPAARPQGLYMKELENKASKKAQDFSSSSRSSNGSSNKQSFGMTFIVRPGSKQPITPVMKN</sequence>
<dbReference type="PANTHER" id="PTHR35077">
    <property type="entry name" value="SIMILAR TO AI661453 PROTEIN"/>
    <property type="match status" value="1"/>
</dbReference>
<evidence type="ECO:0000313" key="3">
    <source>
        <dbReference type="Proteomes" id="UP000324632"/>
    </source>
</evidence>
<feature type="compositionally biased region" description="Pro residues" evidence="1">
    <location>
        <begin position="154"/>
        <end position="168"/>
    </location>
</feature>
<feature type="region of interest" description="Disordered" evidence="1">
    <location>
        <begin position="423"/>
        <end position="540"/>
    </location>
</feature>
<feature type="compositionally biased region" description="Pro residues" evidence="1">
    <location>
        <begin position="280"/>
        <end position="297"/>
    </location>
</feature>
<feature type="region of interest" description="Disordered" evidence="1">
    <location>
        <begin position="748"/>
        <end position="833"/>
    </location>
</feature>
<feature type="compositionally biased region" description="Polar residues" evidence="1">
    <location>
        <begin position="310"/>
        <end position="323"/>
    </location>
</feature>
<dbReference type="PANTHER" id="PTHR35077:SF2">
    <property type="entry name" value="SIMILAR TO AI661453 PROTEIN"/>
    <property type="match status" value="1"/>
</dbReference>
<feature type="region of interest" description="Disordered" evidence="1">
    <location>
        <begin position="384"/>
        <end position="405"/>
    </location>
</feature>
<proteinExistence type="predicted"/>
<feature type="region of interest" description="Disordered" evidence="1">
    <location>
        <begin position="152"/>
        <end position="244"/>
    </location>
</feature>
<feature type="compositionally biased region" description="Polar residues" evidence="1">
    <location>
        <begin position="582"/>
        <end position="599"/>
    </location>
</feature>
<feature type="compositionally biased region" description="Pro residues" evidence="1">
    <location>
        <begin position="634"/>
        <end position="684"/>
    </location>
</feature>
<feature type="compositionally biased region" description="Basic and acidic residues" evidence="1">
    <location>
        <begin position="784"/>
        <end position="795"/>
    </location>
</feature>
<name>A0A5A9NP25_9TELE</name>
<feature type="region of interest" description="Disordered" evidence="1">
    <location>
        <begin position="579"/>
        <end position="684"/>
    </location>
</feature>
<protein>
    <submittedName>
        <fullName evidence="2">Uncharacterized protein</fullName>
    </submittedName>
</protein>
<evidence type="ECO:0000256" key="1">
    <source>
        <dbReference type="SAM" id="MobiDB-lite"/>
    </source>
</evidence>
<accession>A0A5A9NP25</accession>
<dbReference type="Proteomes" id="UP000324632">
    <property type="component" value="Chromosome 14"/>
</dbReference>
<feature type="compositionally biased region" description="Basic and acidic residues" evidence="1">
    <location>
        <begin position="448"/>
        <end position="465"/>
    </location>
</feature>
<feature type="compositionally biased region" description="Polar residues" evidence="1">
    <location>
        <begin position="514"/>
        <end position="540"/>
    </location>
</feature>
<reference evidence="2 3" key="1">
    <citation type="journal article" date="2019" name="Mol. Ecol. Resour.">
        <title>Chromosome-level genome assembly of Triplophysa tibetana, a fish adapted to the harsh high-altitude environment of the Tibetan Plateau.</title>
        <authorList>
            <person name="Yang X."/>
            <person name="Liu H."/>
            <person name="Ma Z."/>
            <person name="Zou Y."/>
            <person name="Zou M."/>
            <person name="Mao Y."/>
            <person name="Li X."/>
            <person name="Wang H."/>
            <person name="Chen T."/>
            <person name="Wang W."/>
            <person name="Yang R."/>
        </authorList>
    </citation>
    <scope>NUCLEOTIDE SEQUENCE [LARGE SCALE GENOMIC DNA]</scope>
    <source>
        <strain evidence="2">TTIB1903HZAU</strain>
        <tissue evidence="2">Muscle</tissue>
    </source>
</reference>
<feature type="region of interest" description="Disordered" evidence="1">
    <location>
        <begin position="270"/>
        <end position="336"/>
    </location>
</feature>
<dbReference type="EMBL" id="SOYY01000014">
    <property type="protein sequence ID" value="KAA0711752.1"/>
    <property type="molecule type" value="Genomic_DNA"/>
</dbReference>
<gene>
    <name evidence="2" type="ORF">E1301_Tti024304</name>
</gene>
<feature type="compositionally biased region" description="Polar residues" evidence="1">
    <location>
        <begin position="423"/>
        <end position="433"/>
    </location>
</feature>
<feature type="compositionally biased region" description="Pro residues" evidence="1">
    <location>
        <begin position="198"/>
        <end position="208"/>
    </location>
</feature>
<evidence type="ECO:0000313" key="2">
    <source>
        <dbReference type="EMBL" id="KAA0711752.1"/>
    </source>
</evidence>
<keyword evidence="3" id="KW-1185">Reference proteome</keyword>